<reference evidence="6 7" key="1">
    <citation type="journal article" date="2016" name="Nat. Commun.">
        <title>Thousands of microbial genomes shed light on interconnected biogeochemical processes in an aquifer system.</title>
        <authorList>
            <person name="Anantharaman K."/>
            <person name="Brown C.T."/>
            <person name="Hug L.A."/>
            <person name="Sharon I."/>
            <person name="Castelle C.J."/>
            <person name="Probst A.J."/>
            <person name="Thomas B.C."/>
            <person name="Singh A."/>
            <person name="Wilkins M.J."/>
            <person name="Karaoz U."/>
            <person name="Brodie E.L."/>
            <person name="Williams K.H."/>
            <person name="Hubbard S.S."/>
            <person name="Banfield J.F."/>
        </authorList>
    </citation>
    <scope>NUCLEOTIDE SEQUENCE [LARGE SCALE GENOMIC DNA]</scope>
</reference>
<evidence type="ECO:0000256" key="4">
    <source>
        <dbReference type="PROSITE-ProRule" id="PRU00510"/>
    </source>
</evidence>
<organism evidence="6 7">
    <name type="scientific">Candidatus Roizmanbacteria bacterium RIFCSPLOWO2_01_FULL_38_12</name>
    <dbReference type="NCBI Taxonomy" id="1802061"/>
    <lineage>
        <taxon>Bacteria</taxon>
        <taxon>Candidatus Roizmaniibacteriota</taxon>
    </lineage>
</organism>
<feature type="domain" description="Zinc finger DksA/TraR C4-type" evidence="5">
    <location>
        <begin position="82"/>
        <end position="114"/>
    </location>
</feature>
<accession>A0A1F7IYV9</accession>
<gene>
    <name evidence="6" type="ORF">A3A93_03635</name>
</gene>
<evidence type="ECO:0000259" key="5">
    <source>
        <dbReference type="Pfam" id="PF01258"/>
    </source>
</evidence>
<dbReference type="GO" id="GO:0008270">
    <property type="term" value="F:zinc ion binding"/>
    <property type="evidence" value="ECO:0007669"/>
    <property type="project" value="UniProtKB-KW"/>
</dbReference>
<dbReference type="Proteomes" id="UP000177141">
    <property type="component" value="Unassembled WGS sequence"/>
</dbReference>
<evidence type="ECO:0000313" key="7">
    <source>
        <dbReference type="Proteomes" id="UP000177141"/>
    </source>
</evidence>
<evidence type="ECO:0000256" key="1">
    <source>
        <dbReference type="ARBA" id="ARBA00022723"/>
    </source>
</evidence>
<dbReference type="EMBL" id="MGAL01000014">
    <property type="protein sequence ID" value="OGK48527.1"/>
    <property type="molecule type" value="Genomic_DNA"/>
</dbReference>
<feature type="zinc finger region" description="dksA C4-type" evidence="4">
    <location>
        <begin position="87"/>
        <end position="111"/>
    </location>
</feature>
<dbReference type="Gene3D" id="1.20.120.910">
    <property type="entry name" value="DksA, coiled-coil domain"/>
    <property type="match status" value="1"/>
</dbReference>
<name>A0A1F7IYV9_9BACT</name>
<dbReference type="PROSITE" id="PS51128">
    <property type="entry name" value="ZF_DKSA_2"/>
    <property type="match status" value="1"/>
</dbReference>
<proteinExistence type="predicted"/>
<evidence type="ECO:0000256" key="3">
    <source>
        <dbReference type="ARBA" id="ARBA00022833"/>
    </source>
</evidence>
<dbReference type="InterPro" id="IPR000962">
    <property type="entry name" value="Znf_DskA_TraR"/>
</dbReference>
<sequence>MKPNILEKIKKSLLDELDKIKKQISELQADDPFNDPEHVNNNAAVDHDVREQETHQRIEAEIDTIKERQQDIRIALQRIEKGRYGYCKRCNTKIPYARLELIPETIYCVKCESEIKT</sequence>
<dbReference type="STRING" id="1802061.A3A93_03635"/>
<evidence type="ECO:0000313" key="6">
    <source>
        <dbReference type="EMBL" id="OGK48527.1"/>
    </source>
</evidence>
<dbReference type="Pfam" id="PF01258">
    <property type="entry name" value="zf-dskA_traR"/>
    <property type="match status" value="1"/>
</dbReference>
<dbReference type="PANTHER" id="PTHR33823:SF4">
    <property type="entry name" value="GENERAL STRESS PROTEIN 16O"/>
    <property type="match status" value="1"/>
</dbReference>
<keyword evidence="3" id="KW-0862">Zinc</keyword>
<keyword evidence="1" id="KW-0479">Metal-binding</keyword>
<protein>
    <recommendedName>
        <fullName evidence="5">Zinc finger DksA/TraR C4-type domain-containing protein</fullName>
    </recommendedName>
</protein>
<evidence type="ECO:0000256" key="2">
    <source>
        <dbReference type="ARBA" id="ARBA00022771"/>
    </source>
</evidence>
<dbReference type="AlphaFoldDB" id="A0A1F7IYV9"/>
<keyword evidence="2" id="KW-0863">Zinc-finger</keyword>
<dbReference type="PANTHER" id="PTHR33823">
    <property type="entry name" value="RNA POLYMERASE-BINDING TRANSCRIPTION FACTOR DKSA-RELATED"/>
    <property type="match status" value="1"/>
</dbReference>
<dbReference type="SUPFAM" id="SSF57716">
    <property type="entry name" value="Glucocorticoid receptor-like (DNA-binding domain)"/>
    <property type="match status" value="1"/>
</dbReference>
<comment type="caution">
    <text evidence="6">The sequence shown here is derived from an EMBL/GenBank/DDBJ whole genome shotgun (WGS) entry which is preliminary data.</text>
</comment>